<keyword evidence="2" id="KW-1185">Reference proteome</keyword>
<dbReference type="Pfam" id="PF09650">
    <property type="entry name" value="PHA_gran_rgn"/>
    <property type="match status" value="1"/>
</dbReference>
<accession>A0ABU8VEI0</accession>
<evidence type="ECO:0000313" key="1">
    <source>
        <dbReference type="EMBL" id="MEJ8811711.1"/>
    </source>
</evidence>
<gene>
    <name evidence="1" type="ORF">WKW77_11590</name>
</gene>
<comment type="caution">
    <text evidence="1">The sequence shown here is derived from an EMBL/GenBank/DDBJ whole genome shotgun (WGS) entry which is preliminary data.</text>
</comment>
<dbReference type="EMBL" id="JBBKZU010000004">
    <property type="protein sequence ID" value="MEJ8811711.1"/>
    <property type="molecule type" value="Genomic_DNA"/>
</dbReference>
<name>A0ABU8VEI0_9BURK</name>
<dbReference type="Proteomes" id="UP001365846">
    <property type="component" value="Unassembled WGS sequence"/>
</dbReference>
<organism evidence="1 2">
    <name type="scientific">Variovorax ureilyticus</name>
    <dbReference type="NCBI Taxonomy" id="1836198"/>
    <lineage>
        <taxon>Bacteria</taxon>
        <taxon>Pseudomonadati</taxon>
        <taxon>Pseudomonadota</taxon>
        <taxon>Betaproteobacteria</taxon>
        <taxon>Burkholderiales</taxon>
        <taxon>Comamonadaceae</taxon>
        <taxon>Variovorax</taxon>
    </lineage>
</organism>
<reference evidence="1 2" key="1">
    <citation type="submission" date="2024-03" db="EMBL/GenBank/DDBJ databases">
        <title>Novel species of the genus Variovorax.</title>
        <authorList>
            <person name="Liu Q."/>
            <person name="Xin Y.-H."/>
        </authorList>
    </citation>
    <scope>NUCLEOTIDE SEQUENCE [LARGE SCALE GENOMIC DNA]</scope>
    <source>
        <strain evidence="1 2">KACC 18899</strain>
    </source>
</reference>
<proteinExistence type="predicted"/>
<protein>
    <submittedName>
        <fullName evidence="1">Polyhydroxyalkanoic acid system family protein</fullName>
    </submittedName>
</protein>
<dbReference type="NCBIfam" id="TIGR02610">
    <property type="entry name" value="PHA_gran_rgn"/>
    <property type="match status" value="1"/>
</dbReference>
<sequence>MPDIQIERHHQLGLPGARAVARKLMQKVEQDFGMACTYDEGEARDTARFGRAGVDGSVEVSADTFRLEATLGMLFANFSGEIQQRLAASLDKLLGAAAPAADDA</sequence>
<dbReference type="InterPro" id="IPR013433">
    <property type="entry name" value="PHA_gran_rgn"/>
</dbReference>
<dbReference type="RefSeq" id="WP_340356982.1">
    <property type="nucleotide sequence ID" value="NZ_JBBKZU010000004.1"/>
</dbReference>
<evidence type="ECO:0000313" key="2">
    <source>
        <dbReference type="Proteomes" id="UP001365846"/>
    </source>
</evidence>